<name>A0A7M7IT19_NASVI</name>
<reference evidence="1" key="1">
    <citation type="submission" date="2021-01" db="UniProtKB">
        <authorList>
            <consortium name="EnsemblMetazoa"/>
        </authorList>
    </citation>
    <scope>IDENTIFICATION</scope>
</reference>
<keyword evidence="2" id="KW-1185">Reference proteome</keyword>
<dbReference type="AlphaFoldDB" id="A0A7M7IT19"/>
<dbReference type="GeneID" id="116416607"/>
<dbReference type="RefSeq" id="XP_016843171.1">
    <property type="nucleotide sequence ID" value="XM_016987682.2"/>
</dbReference>
<dbReference type="KEGG" id="nvi:107981575"/>
<dbReference type="RefSeq" id="XP_031781418.1">
    <property type="nucleotide sequence ID" value="XM_031925558.1"/>
</dbReference>
<evidence type="ECO:0000313" key="2">
    <source>
        <dbReference type="Proteomes" id="UP000002358"/>
    </source>
</evidence>
<dbReference type="InParanoid" id="A0A7M7IT19"/>
<proteinExistence type="predicted"/>
<dbReference type="EnsemblMetazoa" id="XM_031925558">
    <property type="protein sequence ID" value="XP_031781418"/>
    <property type="gene ID" value="LOC116416607"/>
</dbReference>
<dbReference type="GeneID" id="107981575"/>
<organism evidence="1 2">
    <name type="scientific">Nasonia vitripennis</name>
    <name type="common">Parasitic wasp</name>
    <dbReference type="NCBI Taxonomy" id="7425"/>
    <lineage>
        <taxon>Eukaryota</taxon>
        <taxon>Metazoa</taxon>
        <taxon>Ecdysozoa</taxon>
        <taxon>Arthropoda</taxon>
        <taxon>Hexapoda</taxon>
        <taxon>Insecta</taxon>
        <taxon>Pterygota</taxon>
        <taxon>Neoptera</taxon>
        <taxon>Endopterygota</taxon>
        <taxon>Hymenoptera</taxon>
        <taxon>Apocrita</taxon>
        <taxon>Proctotrupomorpha</taxon>
        <taxon>Chalcidoidea</taxon>
        <taxon>Pteromalidae</taxon>
        <taxon>Pteromalinae</taxon>
        <taxon>Nasonia</taxon>
    </lineage>
</organism>
<dbReference type="KEGG" id="nvi:116416607"/>
<protein>
    <submittedName>
        <fullName evidence="1">Uncharacterized protein</fullName>
    </submittedName>
</protein>
<dbReference type="Proteomes" id="UP000002358">
    <property type="component" value="Unassembled WGS sequence"/>
</dbReference>
<accession>A0A7M7IT19</accession>
<sequence>MNKRGNYKTYYDRDCLTSKIPRSTSYIKKNSTKFESKNLLQTEHFNEHNKFSKLTSNTMFHDIDSSSSINNSSKGDGLLLKSDFRNTRVADSFDHVRVSTEYTSKHNLLFDADFEEINVSTVL</sequence>
<evidence type="ECO:0000313" key="1">
    <source>
        <dbReference type="EnsemblMetazoa" id="XP_016843171"/>
    </source>
</evidence>
<dbReference type="EnsemblMetazoa" id="XM_016987682">
    <property type="protein sequence ID" value="XP_016843171"/>
    <property type="gene ID" value="LOC107981575"/>
</dbReference>